<protein>
    <submittedName>
        <fullName evidence="2">Uncharacterized protein</fullName>
    </submittedName>
</protein>
<sequence>MASPTGSPSSKGDPSMDSASVFADLPLESLHPQRCGGTTVVYTFDVATQKMKHARKISCTVFNMDNPGPGQLRTGNSRGSVKRTVAP</sequence>
<reference evidence="2 3" key="1">
    <citation type="submission" date="2023-10" db="EMBL/GenBank/DDBJ databases">
        <title>Chromosome-scale genome assembly provides insights into flower coloration mechanisms of Canna indica.</title>
        <authorList>
            <person name="Li C."/>
        </authorList>
    </citation>
    <scope>NUCLEOTIDE SEQUENCE [LARGE SCALE GENOMIC DNA]</scope>
    <source>
        <tissue evidence="2">Flower</tissue>
    </source>
</reference>
<gene>
    <name evidence="2" type="ORF">Cni_G24226</name>
</gene>
<dbReference type="EMBL" id="CP136896">
    <property type="protein sequence ID" value="WOL15445.1"/>
    <property type="molecule type" value="Genomic_DNA"/>
</dbReference>
<feature type="region of interest" description="Disordered" evidence="1">
    <location>
        <begin position="64"/>
        <end position="87"/>
    </location>
</feature>
<organism evidence="2 3">
    <name type="scientific">Canna indica</name>
    <name type="common">Indian-shot</name>
    <dbReference type="NCBI Taxonomy" id="4628"/>
    <lineage>
        <taxon>Eukaryota</taxon>
        <taxon>Viridiplantae</taxon>
        <taxon>Streptophyta</taxon>
        <taxon>Embryophyta</taxon>
        <taxon>Tracheophyta</taxon>
        <taxon>Spermatophyta</taxon>
        <taxon>Magnoliopsida</taxon>
        <taxon>Liliopsida</taxon>
        <taxon>Zingiberales</taxon>
        <taxon>Cannaceae</taxon>
        <taxon>Canna</taxon>
    </lineage>
</organism>
<dbReference type="Proteomes" id="UP001327560">
    <property type="component" value="Chromosome 7"/>
</dbReference>
<evidence type="ECO:0000313" key="3">
    <source>
        <dbReference type="Proteomes" id="UP001327560"/>
    </source>
</evidence>
<accession>A0AAQ3KVK7</accession>
<evidence type="ECO:0000256" key="1">
    <source>
        <dbReference type="SAM" id="MobiDB-lite"/>
    </source>
</evidence>
<feature type="region of interest" description="Disordered" evidence="1">
    <location>
        <begin position="1"/>
        <end position="20"/>
    </location>
</feature>
<feature type="compositionally biased region" description="Polar residues" evidence="1">
    <location>
        <begin position="1"/>
        <end position="12"/>
    </location>
</feature>
<evidence type="ECO:0000313" key="2">
    <source>
        <dbReference type="EMBL" id="WOL15445.1"/>
    </source>
</evidence>
<name>A0AAQ3KVK7_9LILI</name>
<proteinExistence type="predicted"/>
<dbReference type="AlphaFoldDB" id="A0AAQ3KVK7"/>
<keyword evidence="3" id="KW-1185">Reference proteome</keyword>